<dbReference type="OrthoDB" id="6623492at2759"/>
<dbReference type="AlphaFoldDB" id="A0A8R2NV74"/>
<dbReference type="GeneID" id="115034944"/>
<evidence type="ECO:0000313" key="1">
    <source>
        <dbReference type="EnsemblMetazoa" id="XP_029348380.1"/>
    </source>
</evidence>
<reference evidence="1" key="2">
    <citation type="submission" date="2022-06" db="UniProtKB">
        <authorList>
            <consortium name="EnsemblMetazoa"/>
        </authorList>
    </citation>
    <scope>IDENTIFICATION</scope>
</reference>
<name>A0A8R2NV74_ACYPI</name>
<dbReference type="EnsemblMetazoa" id="XM_029492520.1">
    <property type="protein sequence ID" value="XP_029348380.1"/>
    <property type="gene ID" value="LOC115034944"/>
</dbReference>
<dbReference type="Proteomes" id="UP000007819">
    <property type="component" value="Chromosome X"/>
</dbReference>
<sequence>MHFVPIESIGDSYESKLWMAKNIQQVWEDNMILSPTNMTTLYLHIRKFMMTSLKGLDVQWLLNLSLESTDMCLVSLCRVELTELKTVCENWNRLLTDTPRDTSTLLQPTETTSTFLTYAGTADKLVGAPSSFEAHFGAKTEDVDFVGLLEQTTCNQEITSTYCDTYLRAADASISLEGSEKMSDYLIDINIYKRKDIWDKPKGDYWRGATARCRGTFPANHQAVTYASKIVTLLGQKMMPMKKVKKIRKTPGFNR</sequence>
<protein>
    <submittedName>
        <fullName evidence="1">Uncharacterized protein</fullName>
    </submittedName>
</protein>
<dbReference type="KEGG" id="api:115034944"/>
<dbReference type="RefSeq" id="XP_029348380.1">
    <property type="nucleotide sequence ID" value="XM_029492520.1"/>
</dbReference>
<evidence type="ECO:0000313" key="2">
    <source>
        <dbReference type="Proteomes" id="UP000007819"/>
    </source>
</evidence>
<organism evidence="1 2">
    <name type="scientific">Acyrthosiphon pisum</name>
    <name type="common">Pea aphid</name>
    <dbReference type="NCBI Taxonomy" id="7029"/>
    <lineage>
        <taxon>Eukaryota</taxon>
        <taxon>Metazoa</taxon>
        <taxon>Ecdysozoa</taxon>
        <taxon>Arthropoda</taxon>
        <taxon>Hexapoda</taxon>
        <taxon>Insecta</taxon>
        <taxon>Pterygota</taxon>
        <taxon>Neoptera</taxon>
        <taxon>Paraneoptera</taxon>
        <taxon>Hemiptera</taxon>
        <taxon>Sternorrhyncha</taxon>
        <taxon>Aphidomorpha</taxon>
        <taxon>Aphidoidea</taxon>
        <taxon>Aphididae</taxon>
        <taxon>Macrosiphini</taxon>
        <taxon>Acyrthosiphon</taxon>
    </lineage>
</organism>
<accession>A0A8R2NV74</accession>
<reference evidence="2" key="1">
    <citation type="submission" date="2010-06" db="EMBL/GenBank/DDBJ databases">
        <authorList>
            <person name="Jiang H."/>
            <person name="Abraham K."/>
            <person name="Ali S."/>
            <person name="Alsbrooks S.L."/>
            <person name="Anim B.N."/>
            <person name="Anosike U.S."/>
            <person name="Attaway T."/>
            <person name="Bandaranaike D.P."/>
            <person name="Battles P.K."/>
            <person name="Bell S.N."/>
            <person name="Bell A.V."/>
            <person name="Beltran B."/>
            <person name="Bickham C."/>
            <person name="Bustamante Y."/>
            <person name="Caleb T."/>
            <person name="Canada A."/>
            <person name="Cardenas V."/>
            <person name="Carter K."/>
            <person name="Chacko J."/>
            <person name="Chandrabose M.N."/>
            <person name="Chavez D."/>
            <person name="Chavez A."/>
            <person name="Chen L."/>
            <person name="Chu H.-S."/>
            <person name="Claassen K.J."/>
            <person name="Cockrell R."/>
            <person name="Collins M."/>
            <person name="Cooper J.A."/>
            <person name="Cree A."/>
            <person name="Curry S.M."/>
            <person name="Da Y."/>
            <person name="Dao M.D."/>
            <person name="Das B."/>
            <person name="Davila M.-L."/>
            <person name="Davy-Carroll L."/>
            <person name="Denson S."/>
            <person name="Dinh H."/>
            <person name="Ebong V.E."/>
            <person name="Edwards J.R."/>
            <person name="Egan A."/>
            <person name="El-Daye J."/>
            <person name="Escobedo L."/>
            <person name="Fernandez S."/>
            <person name="Fernando P.R."/>
            <person name="Flagg N."/>
            <person name="Forbes L.D."/>
            <person name="Fowler R.G."/>
            <person name="Fu Q."/>
            <person name="Gabisi R.A."/>
            <person name="Ganer J."/>
            <person name="Garbino Pronczuk A."/>
            <person name="Garcia R.M."/>
            <person name="Garner T."/>
            <person name="Garrett T.E."/>
            <person name="Gonzalez D.A."/>
            <person name="Hamid H."/>
            <person name="Hawkins E.S."/>
            <person name="Hirani K."/>
            <person name="Hogues M.E."/>
            <person name="Hollins B."/>
            <person name="Hsiao C.-H."/>
            <person name="Jabil R."/>
            <person name="James M.L."/>
            <person name="Jhangiani S.N."/>
            <person name="Johnson B."/>
            <person name="Johnson Q."/>
            <person name="Joshi V."/>
            <person name="Kalu J.B."/>
            <person name="Kam C."/>
            <person name="Kashfia A."/>
            <person name="Keebler J."/>
            <person name="Kisamo H."/>
            <person name="Kovar C.L."/>
            <person name="Lago L.A."/>
            <person name="Lai C.-Y."/>
            <person name="Laidlaw J."/>
            <person name="Lara F."/>
            <person name="Le T.-K."/>
            <person name="Lee S.L."/>
            <person name="Legall F.H."/>
            <person name="Lemon S.J."/>
            <person name="Lewis L.R."/>
            <person name="Li B."/>
            <person name="Liu Y."/>
            <person name="Liu Y.-S."/>
            <person name="Lopez J."/>
            <person name="Lozado R.J."/>
            <person name="Lu J."/>
            <person name="Madu R.C."/>
            <person name="Maheshwari M."/>
            <person name="Maheshwari R."/>
            <person name="Malloy K."/>
            <person name="Martinez E."/>
            <person name="Mathew T."/>
            <person name="Mercado I.C."/>
            <person name="Mercado C."/>
            <person name="Meyer B."/>
            <person name="Montgomery K."/>
            <person name="Morgan M.B."/>
            <person name="Munidasa M."/>
            <person name="Nazareth L.V."/>
            <person name="Nelson J."/>
            <person name="Ng B.M."/>
            <person name="Nguyen N.B."/>
            <person name="Nguyen P.Q."/>
            <person name="Nguyen T."/>
            <person name="Obregon M."/>
            <person name="Okwuonu G.O."/>
            <person name="Onwere C.G."/>
            <person name="Orozco G."/>
            <person name="Parra A."/>
            <person name="Patel S."/>
            <person name="Patil S."/>
            <person name="Perez A."/>
            <person name="Perez Y."/>
            <person name="Pham C."/>
            <person name="Primus E.L."/>
            <person name="Pu L.-L."/>
            <person name="Puazo M."/>
            <person name="Qin X."/>
            <person name="Quiroz J.B."/>
            <person name="Reese J."/>
            <person name="Richards S."/>
            <person name="Rives C.M."/>
            <person name="Robberts R."/>
            <person name="Ruiz S.J."/>
            <person name="Ruiz M.J."/>
            <person name="Santibanez J."/>
            <person name="Schneider B.W."/>
            <person name="Sisson I."/>
            <person name="Smith M."/>
            <person name="Sodergren E."/>
            <person name="Song X.-Z."/>
            <person name="Song B.B."/>
            <person name="Summersgill H."/>
            <person name="Thelus R."/>
            <person name="Thornton R.D."/>
            <person name="Trejos Z.Y."/>
            <person name="Usmani K."/>
            <person name="Vattathil S."/>
            <person name="Villasana D."/>
            <person name="Walker D.L."/>
            <person name="Wang S."/>
            <person name="Wang K."/>
            <person name="White C.S."/>
            <person name="Williams A.C."/>
            <person name="Williamson J."/>
            <person name="Wilson K."/>
            <person name="Woghiren I.O."/>
            <person name="Woodworth J.R."/>
            <person name="Worley K.C."/>
            <person name="Wright R.A."/>
            <person name="Wu W."/>
            <person name="Young L."/>
            <person name="Zhang L."/>
            <person name="Zhang J."/>
            <person name="Zhu Y."/>
            <person name="Muzny D.M."/>
            <person name="Weinstock G."/>
            <person name="Gibbs R.A."/>
        </authorList>
    </citation>
    <scope>NUCLEOTIDE SEQUENCE [LARGE SCALE GENOMIC DNA]</scope>
    <source>
        <strain evidence="2">LSR1</strain>
    </source>
</reference>
<proteinExistence type="predicted"/>
<keyword evidence="2" id="KW-1185">Reference proteome</keyword>